<feature type="region of interest" description="Disordered" evidence="1">
    <location>
        <begin position="44"/>
        <end position="69"/>
    </location>
</feature>
<gene>
    <name evidence="2" type="ORF">B0H17DRAFT_1206255</name>
</gene>
<evidence type="ECO:0000313" key="2">
    <source>
        <dbReference type="EMBL" id="KAJ7679969.1"/>
    </source>
</evidence>
<dbReference type="EMBL" id="JARKIE010000125">
    <property type="protein sequence ID" value="KAJ7679969.1"/>
    <property type="molecule type" value="Genomic_DNA"/>
</dbReference>
<evidence type="ECO:0000313" key="3">
    <source>
        <dbReference type="Proteomes" id="UP001221757"/>
    </source>
</evidence>
<accession>A0AAD7D5G7</accession>
<comment type="caution">
    <text evidence="2">The sequence shown here is derived from an EMBL/GenBank/DDBJ whole genome shotgun (WGS) entry which is preliminary data.</text>
</comment>
<sequence length="335" mass="36721">MRIRVRDLWMCERCSTLCVRGLKQDEAAGSSKDQGGIDRNQAARYHQPAASSPPPALISTRTPEAPDRYIHPSRHHLLFPPRPSSSAGKITQDGVLARRLGLTVWLRRAVSPTRARPPRPPRAGPQVLLLSLPATLRPLSPSSHSSSLPRVPSRTSALPPLLTFTGALGRAALDQPPPYTVGDCDFTSAPGYGPNTLFCDAATSLRSEDVEVPPRAPCELSCGVLFGRVRSAGRSSHTRGPVGFAHMQWSSFLPFIRSRQVCALPALPFLPLRRPFPPYSHTICPSSSRDDPFFIILFIFLYPERASTGSSATPVSRLRLPHPTRCSYERRVGSR</sequence>
<keyword evidence="3" id="KW-1185">Reference proteome</keyword>
<protein>
    <submittedName>
        <fullName evidence="2">Uncharacterized protein</fullName>
    </submittedName>
</protein>
<dbReference type="AlphaFoldDB" id="A0AAD7D5G7"/>
<evidence type="ECO:0000256" key="1">
    <source>
        <dbReference type="SAM" id="MobiDB-lite"/>
    </source>
</evidence>
<proteinExistence type="predicted"/>
<dbReference type="Proteomes" id="UP001221757">
    <property type="component" value="Unassembled WGS sequence"/>
</dbReference>
<name>A0AAD7D5G7_MYCRO</name>
<reference evidence="2" key="1">
    <citation type="submission" date="2023-03" db="EMBL/GenBank/DDBJ databases">
        <title>Massive genome expansion in bonnet fungi (Mycena s.s.) driven by repeated elements and novel gene families across ecological guilds.</title>
        <authorList>
            <consortium name="Lawrence Berkeley National Laboratory"/>
            <person name="Harder C.B."/>
            <person name="Miyauchi S."/>
            <person name="Viragh M."/>
            <person name="Kuo A."/>
            <person name="Thoen E."/>
            <person name="Andreopoulos B."/>
            <person name="Lu D."/>
            <person name="Skrede I."/>
            <person name="Drula E."/>
            <person name="Henrissat B."/>
            <person name="Morin E."/>
            <person name="Kohler A."/>
            <person name="Barry K."/>
            <person name="LaButti K."/>
            <person name="Morin E."/>
            <person name="Salamov A."/>
            <person name="Lipzen A."/>
            <person name="Mereny Z."/>
            <person name="Hegedus B."/>
            <person name="Baldrian P."/>
            <person name="Stursova M."/>
            <person name="Weitz H."/>
            <person name="Taylor A."/>
            <person name="Grigoriev I.V."/>
            <person name="Nagy L.G."/>
            <person name="Martin F."/>
            <person name="Kauserud H."/>
        </authorList>
    </citation>
    <scope>NUCLEOTIDE SEQUENCE</scope>
    <source>
        <strain evidence="2">CBHHK067</strain>
    </source>
</reference>
<organism evidence="2 3">
    <name type="scientific">Mycena rosella</name>
    <name type="common">Pink bonnet</name>
    <name type="synonym">Agaricus rosellus</name>
    <dbReference type="NCBI Taxonomy" id="1033263"/>
    <lineage>
        <taxon>Eukaryota</taxon>
        <taxon>Fungi</taxon>
        <taxon>Dikarya</taxon>
        <taxon>Basidiomycota</taxon>
        <taxon>Agaricomycotina</taxon>
        <taxon>Agaricomycetes</taxon>
        <taxon>Agaricomycetidae</taxon>
        <taxon>Agaricales</taxon>
        <taxon>Marasmiineae</taxon>
        <taxon>Mycenaceae</taxon>
        <taxon>Mycena</taxon>
    </lineage>
</organism>